<evidence type="ECO:0000256" key="2">
    <source>
        <dbReference type="ARBA" id="ARBA00005988"/>
    </source>
</evidence>
<accession>A0AA86TW84</accession>
<feature type="domain" description="Peptidase M14" evidence="4">
    <location>
        <begin position="184"/>
        <end position="486"/>
    </location>
</feature>
<dbReference type="Proteomes" id="UP001642409">
    <property type="component" value="Unassembled WGS sequence"/>
</dbReference>
<proteinExistence type="inferred from homology"/>
<comment type="cofactor">
    <cofactor evidence="1">
        <name>Zn(2+)</name>
        <dbReference type="ChEBI" id="CHEBI:29105"/>
    </cofactor>
</comment>
<dbReference type="SUPFAM" id="SSF53187">
    <property type="entry name" value="Zn-dependent exopeptidases"/>
    <property type="match status" value="1"/>
</dbReference>
<feature type="active site" description="Proton donor/acceptor" evidence="3">
    <location>
        <position position="460"/>
    </location>
</feature>
<reference evidence="5" key="1">
    <citation type="submission" date="2023-06" db="EMBL/GenBank/DDBJ databases">
        <authorList>
            <person name="Kurt Z."/>
        </authorList>
    </citation>
    <scope>NUCLEOTIDE SEQUENCE</scope>
</reference>
<evidence type="ECO:0000313" key="6">
    <source>
        <dbReference type="EMBL" id="CAL6103809.1"/>
    </source>
</evidence>
<gene>
    <name evidence="5" type="ORF">HINF_LOCUS19035</name>
    <name evidence="6" type="ORF">HINF_LOCUS72322</name>
</gene>
<dbReference type="AlphaFoldDB" id="A0AA86TW84"/>
<evidence type="ECO:0000256" key="1">
    <source>
        <dbReference type="ARBA" id="ARBA00001947"/>
    </source>
</evidence>
<reference evidence="6 7" key="2">
    <citation type="submission" date="2024-07" db="EMBL/GenBank/DDBJ databases">
        <authorList>
            <person name="Akdeniz Z."/>
        </authorList>
    </citation>
    <scope>NUCLEOTIDE SEQUENCE [LARGE SCALE GENOMIC DNA]</scope>
</reference>
<name>A0AA86TW84_9EUKA</name>
<dbReference type="InterPro" id="IPR000834">
    <property type="entry name" value="Peptidase_M14"/>
</dbReference>
<dbReference type="GO" id="GO:0004181">
    <property type="term" value="F:metallocarboxypeptidase activity"/>
    <property type="evidence" value="ECO:0007669"/>
    <property type="project" value="InterPro"/>
</dbReference>
<evidence type="ECO:0000313" key="7">
    <source>
        <dbReference type="Proteomes" id="UP001642409"/>
    </source>
</evidence>
<keyword evidence="7" id="KW-1185">Reference proteome</keyword>
<protein>
    <recommendedName>
        <fullName evidence="4">Peptidase M14 domain-containing protein</fullName>
    </recommendedName>
</protein>
<evidence type="ECO:0000259" key="4">
    <source>
        <dbReference type="PROSITE" id="PS52035"/>
    </source>
</evidence>
<evidence type="ECO:0000256" key="3">
    <source>
        <dbReference type="PROSITE-ProRule" id="PRU01379"/>
    </source>
</evidence>
<evidence type="ECO:0000313" key="5">
    <source>
        <dbReference type="EMBL" id="CAI9931390.1"/>
    </source>
</evidence>
<comment type="similarity">
    <text evidence="2 3">Belongs to the peptidase M14 family.</text>
</comment>
<dbReference type="PANTHER" id="PTHR12756:SF12">
    <property type="entry name" value="CYTOSOLIC CARBOXYPEPTIDASE-LIKE PROTEIN 5"/>
    <property type="match status" value="1"/>
</dbReference>
<organism evidence="5">
    <name type="scientific">Hexamita inflata</name>
    <dbReference type="NCBI Taxonomy" id="28002"/>
    <lineage>
        <taxon>Eukaryota</taxon>
        <taxon>Metamonada</taxon>
        <taxon>Diplomonadida</taxon>
        <taxon>Hexamitidae</taxon>
        <taxon>Hexamitinae</taxon>
        <taxon>Hexamita</taxon>
    </lineage>
</organism>
<dbReference type="GO" id="GO:0008270">
    <property type="term" value="F:zinc ion binding"/>
    <property type="evidence" value="ECO:0007669"/>
    <property type="project" value="InterPro"/>
</dbReference>
<dbReference type="PROSITE" id="PS52035">
    <property type="entry name" value="PEPTIDASE_M14"/>
    <property type="match status" value="1"/>
</dbReference>
<dbReference type="PANTHER" id="PTHR12756">
    <property type="entry name" value="CYTOSOLIC CARBOXYPEPTIDASE"/>
    <property type="match status" value="1"/>
</dbReference>
<sequence>MFTYSQNFDSGSLRSLIQLNEQPKYLNGKLFPQNSVFFEFETKFDNEGTTQEVQSKSYFNFIMRRAPQQGSQPFQQFIEQVTDYQPEFFNLVFICLNPPKLARLVTNQHRCVYRQFKNVNIVPEFMDILPSVLEQELKVIPDPYDIKFNTTSIVECVKDGEQEFALYQFQITNSTELIQFSYCYPYSFGQVLQSAHKKFPKRYYDITNSPIFNLPLRVFEYYSEEEQNQEYIIITCRTHPGESLQSYVLNQMIEMINANGGYKGTTLLYIPCVNPDGVYKGNYRVDCLGHNLNRMYNQDGEEYKINLAINQLVQNIQQDHKIRMILDLHNHATIQTMVCFGNDLVGEQLSKTGYKSVHIMQHMQQRNKLKVIQKKSVSTPQVLKPHLDIVVQELTDALEKQKLNLKFPYFLQKSELFSAYKSDFSFESMGKEDTKGEPIEGTLRVQMLKRFGITNVYTIEFNYSINNGRKVQTINYLFFKQVAEALVSAITDFLLGKEVTGMRSFCLVTSLQKELWEK</sequence>
<dbReference type="EMBL" id="CAXDID020000571">
    <property type="protein sequence ID" value="CAL6103809.1"/>
    <property type="molecule type" value="Genomic_DNA"/>
</dbReference>
<dbReference type="Gene3D" id="3.40.630.10">
    <property type="entry name" value="Zn peptidases"/>
    <property type="match status" value="1"/>
</dbReference>
<dbReference type="EMBL" id="CATOUU010000487">
    <property type="protein sequence ID" value="CAI9931390.1"/>
    <property type="molecule type" value="Genomic_DNA"/>
</dbReference>
<dbReference type="InterPro" id="IPR050821">
    <property type="entry name" value="Cytosolic_carboxypeptidase"/>
</dbReference>
<dbReference type="GO" id="GO:0006508">
    <property type="term" value="P:proteolysis"/>
    <property type="evidence" value="ECO:0007669"/>
    <property type="project" value="InterPro"/>
</dbReference>
<comment type="caution">
    <text evidence="5">The sequence shown here is derived from an EMBL/GenBank/DDBJ whole genome shotgun (WGS) entry which is preliminary data.</text>
</comment>